<feature type="coiled-coil region" evidence="1">
    <location>
        <begin position="189"/>
        <end position="232"/>
    </location>
</feature>
<evidence type="ECO:0000256" key="1">
    <source>
        <dbReference type="SAM" id="Coils"/>
    </source>
</evidence>
<dbReference type="InterPro" id="IPR029063">
    <property type="entry name" value="SAM-dependent_MTases_sf"/>
</dbReference>
<proteinExistence type="predicted"/>
<evidence type="ECO:0000313" key="2">
    <source>
        <dbReference type="EMBL" id="RDI43988.1"/>
    </source>
</evidence>
<dbReference type="GO" id="GO:0160105">
    <property type="term" value="F:tRNA (adenine(22)-N1)-methyltransferase activity"/>
    <property type="evidence" value="ECO:0007669"/>
    <property type="project" value="InterPro"/>
</dbReference>
<dbReference type="InterPro" id="IPR006901">
    <property type="entry name" value="TrmK"/>
</dbReference>
<keyword evidence="1" id="KW-0175">Coiled coil</keyword>
<dbReference type="PIRSF" id="PIRSF018637">
    <property type="entry name" value="TrmK"/>
    <property type="match status" value="1"/>
</dbReference>
<dbReference type="Gene3D" id="1.10.287.1890">
    <property type="match status" value="1"/>
</dbReference>
<keyword evidence="2" id="KW-0489">Methyltransferase</keyword>
<dbReference type="GO" id="GO:0032259">
    <property type="term" value="P:methylation"/>
    <property type="evidence" value="ECO:0007669"/>
    <property type="project" value="UniProtKB-KW"/>
</dbReference>
<comment type="caution">
    <text evidence="2">The sequence shown here is derived from an EMBL/GenBank/DDBJ whole genome shotgun (WGS) entry which is preliminary data.</text>
</comment>
<dbReference type="PANTHER" id="PTHR38451:SF1">
    <property type="entry name" value="TRNA (ADENINE(22)-N(1))-METHYLTRANSFERASE"/>
    <property type="match status" value="1"/>
</dbReference>
<dbReference type="Proteomes" id="UP000255326">
    <property type="component" value="Unassembled WGS sequence"/>
</dbReference>
<keyword evidence="2" id="KW-0808">Transferase</keyword>
<reference evidence="2 3" key="1">
    <citation type="submission" date="2018-07" db="EMBL/GenBank/DDBJ databases">
        <title>Genomic Encyclopedia of Type Strains, Phase IV (KMG-IV): sequencing the most valuable type-strain genomes for metagenomic binning, comparative biology and taxonomic classification.</title>
        <authorList>
            <person name="Goeker M."/>
        </authorList>
    </citation>
    <scope>NUCLEOTIDE SEQUENCE [LARGE SCALE GENOMIC DNA]</scope>
    <source>
        <strain evidence="2 3">DSM 25281</strain>
    </source>
</reference>
<dbReference type="RefSeq" id="WP_114744890.1">
    <property type="nucleotide sequence ID" value="NZ_QQAY01000003.1"/>
</dbReference>
<dbReference type="SUPFAM" id="SSF53335">
    <property type="entry name" value="S-adenosyl-L-methionine-dependent methyltransferases"/>
    <property type="match status" value="1"/>
</dbReference>
<dbReference type="EMBL" id="QQAY01000003">
    <property type="protein sequence ID" value="RDI43988.1"/>
    <property type="molecule type" value="Genomic_DNA"/>
</dbReference>
<name>A0A370GJM2_9BACI</name>
<evidence type="ECO:0000313" key="3">
    <source>
        <dbReference type="Proteomes" id="UP000255326"/>
    </source>
</evidence>
<keyword evidence="3" id="KW-1185">Reference proteome</keyword>
<dbReference type="OrthoDB" id="5881184at2"/>
<protein>
    <submittedName>
        <fullName evidence="2">tRNA (Adenine22-N1)-methyltransferase</fullName>
    </submittedName>
</protein>
<organism evidence="2 3">
    <name type="scientific">Falsibacillus pallidus</name>
    <dbReference type="NCBI Taxonomy" id="493781"/>
    <lineage>
        <taxon>Bacteria</taxon>
        <taxon>Bacillati</taxon>
        <taxon>Bacillota</taxon>
        <taxon>Bacilli</taxon>
        <taxon>Bacillales</taxon>
        <taxon>Bacillaceae</taxon>
        <taxon>Falsibacillus</taxon>
    </lineage>
</organism>
<dbReference type="Pfam" id="PF04816">
    <property type="entry name" value="TrmK"/>
    <property type="match status" value="1"/>
</dbReference>
<dbReference type="AlphaFoldDB" id="A0A370GJM2"/>
<dbReference type="Gene3D" id="3.40.50.150">
    <property type="entry name" value="Vaccinia Virus protein VP39"/>
    <property type="match status" value="1"/>
</dbReference>
<accession>A0A370GJM2</accession>
<dbReference type="PANTHER" id="PTHR38451">
    <property type="entry name" value="TRNA (ADENINE(22)-N(1))-METHYLTRANSFERASE"/>
    <property type="match status" value="1"/>
</dbReference>
<gene>
    <name evidence="2" type="ORF">DFR59_10350</name>
</gene>
<dbReference type="FunFam" id="3.40.50.150:FF:000136">
    <property type="entry name" value="tRNA (Adenine(22)-N(1))-methyltransferase TrmK"/>
    <property type="match status" value="1"/>
</dbReference>
<sequence length="234" mass="26008">MNSEKLSLRLERVASYIPKGSVLADIGSDHAYLPCYCILNGIASSAIAGEVVEGPFQSAKKQVKQNGLEERISVRKGNGLEVIEPGEVDCITIAGMGGPLIASILEEGKEKLADVKKLILQPNIGAISIREWLIENGWELKEEEILEEDGKVYEILAAEQGNPNKPYLNLDRDLLMGPFLIKDQNAPFRKKWQAEVTQWKNILNQLQGAGDNEKTSERKQEITKKIQLVEEVLD</sequence>